<comment type="caution">
    <text evidence="2">The sequence shown here is derived from an EMBL/GenBank/DDBJ whole genome shotgun (WGS) entry which is preliminary data.</text>
</comment>
<dbReference type="AlphaFoldDB" id="A0AAW1MFD8"/>
<protein>
    <submittedName>
        <fullName evidence="2">Transposase IS4</fullName>
    </submittedName>
</protein>
<accession>A0AAW1MFD8</accession>
<keyword evidence="3" id="KW-1185">Reference proteome</keyword>
<evidence type="ECO:0000259" key="1">
    <source>
        <dbReference type="Pfam" id="PF13843"/>
    </source>
</evidence>
<reference evidence="2 3" key="1">
    <citation type="journal article" date="2024" name="BMC Genomics">
        <title>De novo assembly and annotation of Popillia japonica's genome with initial clues to its potential as an invasive pest.</title>
        <authorList>
            <person name="Cucini C."/>
            <person name="Boschi S."/>
            <person name="Funari R."/>
            <person name="Cardaioli E."/>
            <person name="Iannotti N."/>
            <person name="Marturano G."/>
            <person name="Paoli F."/>
            <person name="Bruttini M."/>
            <person name="Carapelli A."/>
            <person name="Frati F."/>
            <person name="Nardi F."/>
        </authorList>
    </citation>
    <scope>NUCLEOTIDE SEQUENCE [LARGE SCALE GENOMIC DNA]</scope>
    <source>
        <strain evidence="2">DMR45628</strain>
    </source>
</reference>
<sequence>MPDFGPVGKGDCEIAHNDKILALKWYDKRVVHMLTSVGTANMTETGKTDFKTGDKIMKPACIIQYNSKMGAIDKVDMQAESSKRRKRWNKEQMMLAIKVVRQHDMGYKTASKQCTLERYVKQINSGGNGKWTLW</sequence>
<evidence type="ECO:0000313" key="3">
    <source>
        <dbReference type="Proteomes" id="UP001458880"/>
    </source>
</evidence>
<dbReference type="Proteomes" id="UP001458880">
    <property type="component" value="Unassembled WGS sequence"/>
</dbReference>
<feature type="domain" description="PiggyBac transposable element-derived protein" evidence="1">
    <location>
        <begin position="10"/>
        <end position="99"/>
    </location>
</feature>
<gene>
    <name evidence="2" type="ORF">QE152_g6941</name>
</gene>
<evidence type="ECO:0000313" key="2">
    <source>
        <dbReference type="EMBL" id="KAK9745356.1"/>
    </source>
</evidence>
<dbReference type="InterPro" id="IPR029526">
    <property type="entry name" value="PGBD"/>
</dbReference>
<dbReference type="Pfam" id="PF13843">
    <property type="entry name" value="DDE_Tnp_1_7"/>
    <property type="match status" value="1"/>
</dbReference>
<name>A0AAW1MFD8_POPJA</name>
<organism evidence="2 3">
    <name type="scientific">Popillia japonica</name>
    <name type="common">Japanese beetle</name>
    <dbReference type="NCBI Taxonomy" id="7064"/>
    <lineage>
        <taxon>Eukaryota</taxon>
        <taxon>Metazoa</taxon>
        <taxon>Ecdysozoa</taxon>
        <taxon>Arthropoda</taxon>
        <taxon>Hexapoda</taxon>
        <taxon>Insecta</taxon>
        <taxon>Pterygota</taxon>
        <taxon>Neoptera</taxon>
        <taxon>Endopterygota</taxon>
        <taxon>Coleoptera</taxon>
        <taxon>Polyphaga</taxon>
        <taxon>Scarabaeiformia</taxon>
        <taxon>Scarabaeidae</taxon>
        <taxon>Rutelinae</taxon>
        <taxon>Popillia</taxon>
    </lineage>
</organism>
<proteinExistence type="predicted"/>
<dbReference type="EMBL" id="JASPKY010000049">
    <property type="protein sequence ID" value="KAK9745356.1"/>
    <property type="molecule type" value="Genomic_DNA"/>
</dbReference>